<comment type="caution">
    <text evidence="1">The sequence shown here is derived from an EMBL/GenBank/DDBJ whole genome shotgun (WGS) entry which is preliminary data.</text>
</comment>
<dbReference type="EMBL" id="BOOK01000066">
    <property type="protein sequence ID" value="GII05310.1"/>
    <property type="molecule type" value="Genomic_DNA"/>
</dbReference>
<accession>A0A8J3T6X8</accession>
<dbReference type="AlphaFoldDB" id="A0A8J3T6X8"/>
<name>A0A8J3T6X8_9ACTN</name>
<dbReference type="Proteomes" id="UP000634476">
    <property type="component" value="Unassembled WGS sequence"/>
</dbReference>
<reference evidence="1" key="1">
    <citation type="submission" date="2021-01" db="EMBL/GenBank/DDBJ databases">
        <title>Whole genome shotgun sequence of Planobispora takensis NBRC 109077.</title>
        <authorList>
            <person name="Komaki H."/>
            <person name="Tamura T."/>
        </authorList>
    </citation>
    <scope>NUCLEOTIDE SEQUENCE</scope>
    <source>
        <strain evidence="1">NBRC 109077</strain>
    </source>
</reference>
<proteinExistence type="predicted"/>
<dbReference type="RefSeq" id="WP_203879530.1">
    <property type="nucleotide sequence ID" value="NZ_BOOK01000066.1"/>
</dbReference>
<sequence>MLYACYTAHEENRIERDVRDAMGYADPLTTRAHDRARCAPDRRPATRLMAFMQVSGPED</sequence>
<organism evidence="1 2">
    <name type="scientific">Planobispora takensis</name>
    <dbReference type="NCBI Taxonomy" id="1367882"/>
    <lineage>
        <taxon>Bacteria</taxon>
        <taxon>Bacillati</taxon>
        <taxon>Actinomycetota</taxon>
        <taxon>Actinomycetes</taxon>
        <taxon>Streptosporangiales</taxon>
        <taxon>Streptosporangiaceae</taxon>
        <taxon>Planobispora</taxon>
    </lineage>
</organism>
<evidence type="ECO:0000313" key="2">
    <source>
        <dbReference type="Proteomes" id="UP000634476"/>
    </source>
</evidence>
<keyword evidence="2" id="KW-1185">Reference proteome</keyword>
<gene>
    <name evidence="1" type="ORF">Pta02_73180</name>
</gene>
<protein>
    <submittedName>
        <fullName evidence="1">Uncharacterized protein</fullName>
    </submittedName>
</protein>
<evidence type="ECO:0000313" key="1">
    <source>
        <dbReference type="EMBL" id="GII05310.1"/>
    </source>
</evidence>